<dbReference type="InterPro" id="IPR023333">
    <property type="entry name" value="Proteasome_suB-type"/>
</dbReference>
<dbReference type="PANTHER" id="PTHR32194">
    <property type="entry name" value="METALLOPROTEASE TLDD"/>
    <property type="match status" value="1"/>
</dbReference>
<protein>
    <recommendedName>
        <fullName evidence="4">Proteasome subunit beta</fullName>
    </recommendedName>
</protein>
<comment type="function">
    <text evidence="4">Component of the proteasome, a multicatalytic proteinase complex which is characterized by its ability to cleave peptides with Arg, Phe, Tyr, Leu, and Glu adjacent to the leaving group at neutral or slightly basic pH. The proteasome has an ATP-dependent proteolytic activity.</text>
</comment>
<evidence type="ECO:0000256" key="3">
    <source>
        <dbReference type="ARBA" id="ARBA00023242"/>
    </source>
</evidence>
<comment type="subcellular location">
    <subcellularLocation>
        <location evidence="4">Cytoplasm</location>
    </subcellularLocation>
    <subcellularLocation>
        <location evidence="4">Nucleus</location>
    </subcellularLocation>
</comment>
<evidence type="ECO:0000256" key="4">
    <source>
        <dbReference type="RuleBase" id="RU004203"/>
    </source>
</evidence>
<dbReference type="CDD" id="cd03758">
    <property type="entry name" value="proteasome_beta_type_2"/>
    <property type="match status" value="1"/>
</dbReference>
<dbReference type="GO" id="GO:0010498">
    <property type="term" value="P:proteasomal protein catabolic process"/>
    <property type="evidence" value="ECO:0007669"/>
    <property type="project" value="InterPro"/>
</dbReference>
<evidence type="ECO:0000313" key="7">
    <source>
        <dbReference type="Proteomes" id="UP000324907"/>
    </source>
</evidence>
<keyword evidence="3 4" id="KW-0539">Nucleus</keyword>
<dbReference type="EMBL" id="VLTL01000039">
    <property type="protein sequence ID" value="KAA0166436.1"/>
    <property type="molecule type" value="Genomic_DNA"/>
</dbReference>
<evidence type="ECO:0000313" key="6">
    <source>
        <dbReference type="EMBL" id="KAA0168484.1"/>
    </source>
</evidence>
<keyword evidence="2 4" id="KW-0647">Proteasome</keyword>
<evidence type="ECO:0000313" key="5">
    <source>
        <dbReference type="EMBL" id="KAA0166436.1"/>
    </source>
</evidence>
<comment type="similarity">
    <text evidence="4">Belongs to the peptidase T1B family.</text>
</comment>
<accession>A0A5A8DUZ5</accession>
<keyword evidence="1 4" id="KW-0963">Cytoplasm</keyword>
<dbReference type="Proteomes" id="UP000324907">
    <property type="component" value="Unassembled WGS sequence"/>
</dbReference>
<proteinExistence type="inferred from homology"/>
<dbReference type="PANTHER" id="PTHR32194:SF2">
    <property type="entry name" value="PROTEASOME SUBUNIT BETA TYPE-1"/>
    <property type="match status" value="1"/>
</dbReference>
<dbReference type="GO" id="GO:0005634">
    <property type="term" value="C:nucleus"/>
    <property type="evidence" value="ECO:0007669"/>
    <property type="project" value="UniProtKB-SubCell"/>
</dbReference>
<dbReference type="Gene3D" id="3.60.20.10">
    <property type="entry name" value="Glutamine Phosphoribosylpyrophosphate, subunit 1, domain 1"/>
    <property type="match status" value="1"/>
</dbReference>
<gene>
    <name evidence="5" type="ORF">FNF28_03077</name>
    <name evidence="6" type="ORF">FNF31_00366</name>
</gene>
<dbReference type="GO" id="GO:0005737">
    <property type="term" value="C:cytoplasm"/>
    <property type="evidence" value="ECO:0007669"/>
    <property type="project" value="UniProtKB-SubCell"/>
</dbReference>
<comment type="caution">
    <text evidence="6">The sequence shown here is derived from an EMBL/GenBank/DDBJ whole genome shotgun (WGS) entry which is preliminary data.</text>
</comment>
<name>A0A5A8DUZ5_CAFRO</name>
<dbReference type="Proteomes" id="UP000325113">
    <property type="component" value="Unassembled WGS sequence"/>
</dbReference>
<dbReference type="EMBL" id="VLTM01000002">
    <property type="protein sequence ID" value="KAA0168484.1"/>
    <property type="molecule type" value="Genomic_DNA"/>
</dbReference>
<evidence type="ECO:0000313" key="8">
    <source>
        <dbReference type="Proteomes" id="UP000325113"/>
    </source>
</evidence>
<dbReference type="InterPro" id="IPR029055">
    <property type="entry name" value="Ntn_hydrolases_N"/>
</dbReference>
<reference evidence="7 8" key="1">
    <citation type="submission" date="2019-07" db="EMBL/GenBank/DDBJ databases">
        <title>Genomes of Cafeteria roenbergensis.</title>
        <authorList>
            <person name="Fischer M.G."/>
            <person name="Hackl T."/>
            <person name="Roman M."/>
        </authorList>
    </citation>
    <scope>NUCLEOTIDE SEQUENCE [LARGE SCALE GENOMIC DNA]</scope>
    <source>
        <strain evidence="6 8">Cflag</strain>
        <strain evidence="5 7">RCC970-E3</strain>
    </source>
</reference>
<evidence type="ECO:0000256" key="1">
    <source>
        <dbReference type="ARBA" id="ARBA00022490"/>
    </source>
</evidence>
<dbReference type="SUPFAM" id="SSF56235">
    <property type="entry name" value="N-terminal nucleophile aminohydrolases (Ntn hydrolases)"/>
    <property type="match status" value="1"/>
</dbReference>
<dbReference type="AlphaFoldDB" id="A0A5A8DUZ5"/>
<dbReference type="InterPro" id="IPR035206">
    <property type="entry name" value="Proteasome_beta2"/>
</dbReference>
<dbReference type="GO" id="GO:0005839">
    <property type="term" value="C:proteasome core complex"/>
    <property type="evidence" value="ECO:0007669"/>
    <property type="project" value="InterPro"/>
</dbReference>
<organism evidence="6 8">
    <name type="scientific">Cafeteria roenbergensis</name>
    <name type="common">Marine flagellate</name>
    <dbReference type="NCBI Taxonomy" id="33653"/>
    <lineage>
        <taxon>Eukaryota</taxon>
        <taxon>Sar</taxon>
        <taxon>Stramenopiles</taxon>
        <taxon>Bigyra</taxon>
        <taxon>Opalozoa</taxon>
        <taxon>Bicosoecida</taxon>
        <taxon>Cafeteriaceae</taxon>
        <taxon>Cafeteria</taxon>
    </lineage>
</organism>
<dbReference type="Pfam" id="PF00227">
    <property type="entry name" value="Proteasome"/>
    <property type="match status" value="2"/>
</dbReference>
<comment type="subunit">
    <text evidence="4">Component of the proteasome complex.</text>
</comment>
<dbReference type="InterPro" id="IPR001353">
    <property type="entry name" value="Proteasome_sua/b"/>
</dbReference>
<sequence>MDSVFGIVGDGFVLVAADRAALRQPLVFKHDEDKVVRLDDTKIVAAAGENCDRVAFTELIVRNIALDKFRSKLSRSCKATAHYIRGELATALRKAPMSVNLLLAGVDVPATEASTDSKDSAEAGQAAPAPAGEPSLYWIDYMGTMAKVGFGAHGYCAYFTNGLLDRYWKAGMSEEEGKALMGRCIGETRARFMLNQPNFICYMVTAAGVSTVDIDVPVMPDVSVAPAPAAPAAAAAAATA</sequence>
<evidence type="ECO:0000256" key="2">
    <source>
        <dbReference type="ARBA" id="ARBA00022942"/>
    </source>
</evidence>